<dbReference type="Gene3D" id="1.10.3470.10">
    <property type="entry name" value="ABC transporter involved in vitamin B12 uptake, BtuC"/>
    <property type="match status" value="1"/>
</dbReference>
<keyword evidence="7 9" id="KW-0472">Membrane</keyword>
<dbReference type="InterPro" id="IPR001626">
    <property type="entry name" value="ABC_TroCD"/>
</dbReference>
<keyword evidence="6 9" id="KW-1133">Transmembrane helix</keyword>
<reference evidence="10 11" key="1">
    <citation type="submission" date="2016-10" db="EMBL/GenBank/DDBJ databases">
        <authorList>
            <person name="de Groot N.N."/>
        </authorList>
    </citation>
    <scope>NUCLEOTIDE SEQUENCE [LARGE SCALE GENOMIC DNA]</scope>
    <source>
        <strain evidence="10 11">ATCC BAA-466</strain>
    </source>
</reference>
<evidence type="ECO:0000256" key="2">
    <source>
        <dbReference type="ARBA" id="ARBA00008034"/>
    </source>
</evidence>
<dbReference type="GO" id="GO:0055085">
    <property type="term" value="P:transmembrane transport"/>
    <property type="evidence" value="ECO:0007669"/>
    <property type="project" value="InterPro"/>
</dbReference>
<evidence type="ECO:0000256" key="7">
    <source>
        <dbReference type="ARBA" id="ARBA00023136"/>
    </source>
</evidence>
<gene>
    <name evidence="10" type="ORF">SAMN05421791_101212</name>
</gene>
<feature type="transmembrane region" description="Helical" evidence="9">
    <location>
        <begin position="65"/>
        <end position="83"/>
    </location>
</feature>
<protein>
    <submittedName>
        <fullName evidence="10">Manganese/zinc/iron transport system permease protein</fullName>
    </submittedName>
</protein>
<evidence type="ECO:0000256" key="4">
    <source>
        <dbReference type="ARBA" id="ARBA00022475"/>
    </source>
</evidence>
<evidence type="ECO:0000256" key="3">
    <source>
        <dbReference type="ARBA" id="ARBA00022448"/>
    </source>
</evidence>
<dbReference type="PANTHER" id="PTHR30477">
    <property type="entry name" value="ABC-TRANSPORTER METAL-BINDING PROTEIN"/>
    <property type="match status" value="1"/>
</dbReference>
<dbReference type="SUPFAM" id="SSF81345">
    <property type="entry name" value="ABC transporter involved in vitamin B12 uptake, BtuC"/>
    <property type="match status" value="1"/>
</dbReference>
<dbReference type="CDD" id="cd06550">
    <property type="entry name" value="TM_ABC_iron-siderophores_like"/>
    <property type="match status" value="1"/>
</dbReference>
<dbReference type="Pfam" id="PF00950">
    <property type="entry name" value="ABC-3"/>
    <property type="match status" value="1"/>
</dbReference>
<feature type="transmembrane region" description="Helical" evidence="9">
    <location>
        <begin position="182"/>
        <end position="214"/>
    </location>
</feature>
<evidence type="ECO:0000256" key="6">
    <source>
        <dbReference type="ARBA" id="ARBA00022989"/>
    </source>
</evidence>
<dbReference type="Proteomes" id="UP000199708">
    <property type="component" value="Unassembled WGS sequence"/>
</dbReference>
<evidence type="ECO:0000313" key="11">
    <source>
        <dbReference type="Proteomes" id="UP000199708"/>
    </source>
</evidence>
<dbReference type="OrthoDB" id="9788905at2"/>
<comment type="subcellular location">
    <subcellularLocation>
        <location evidence="1 8">Cell membrane</location>
        <topology evidence="1 8">Multi-pass membrane protein</topology>
    </subcellularLocation>
</comment>
<dbReference type="PANTHER" id="PTHR30477:SF3">
    <property type="entry name" value="METAL TRANSPORT SYSTEM MEMBRANE PROTEIN CT_069-RELATED"/>
    <property type="match status" value="1"/>
</dbReference>
<keyword evidence="4" id="KW-1003">Cell membrane</keyword>
<dbReference type="GO" id="GO:0043190">
    <property type="term" value="C:ATP-binding cassette (ABC) transporter complex"/>
    <property type="evidence" value="ECO:0007669"/>
    <property type="project" value="InterPro"/>
</dbReference>
<keyword evidence="3 8" id="KW-0813">Transport</keyword>
<dbReference type="EMBL" id="FNCK01000001">
    <property type="protein sequence ID" value="SDF84244.1"/>
    <property type="molecule type" value="Genomic_DNA"/>
</dbReference>
<evidence type="ECO:0000256" key="8">
    <source>
        <dbReference type="RuleBase" id="RU003943"/>
    </source>
</evidence>
<evidence type="ECO:0000256" key="1">
    <source>
        <dbReference type="ARBA" id="ARBA00004651"/>
    </source>
</evidence>
<dbReference type="STRING" id="120956.SAMN05421791_101212"/>
<evidence type="ECO:0000313" key="10">
    <source>
        <dbReference type="EMBL" id="SDF84244.1"/>
    </source>
</evidence>
<feature type="transmembrane region" description="Helical" evidence="9">
    <location>
        <begin position="226"/>
        <end position="247"/>
    </location>
</feature>
<feature type="transmembrane region" description="Helical" evidence="9">
    <location>
        <begin position="89"/>
        <end position="109"/>
    </location>
</feature>
<dbReference type="AlphaFoldDB" id="A0A1G7PDB6"/>
<dbReference type="GO" id="GO:0010043">
    <property type="term" value="P:response to zinc ion"/>
    <property type="evidence" value="ECO:0007669"/>
    <property type="project" value="TreeGrafter"/>
</dbReference>
<comment type="similarity">
    <text evidence="2 8">Belongs to the ABC-3 integral membrane protein family.</text>
</comment>
<keyword evidence="11" id="KW-1185">Reference proteome</keyword>
<keyword evidence="5 8" id="KW-0812">Transmembrane</keyword>
<sequence length="294" mass="31411">MDILTSYSFILIALSTFLLASASGAVGAVSVFKGQSLIGDAIGHATYPGIVLAFMLTLSKDTMTMMIGAVISGGLAYGLIQIIDQHSKLKLDAILAIILSSFFGFGMVLKSNISGNPRFKGASQAGLKNYLFGQASYIMENDLKIILIVAIVSIFILILFKKEIKLFVFDEVYAKTVGVKPVILYSIILVMTMSLIAVGLKLVGTILIASILIVPSIAAMQWTHRFERVLILSGIFGGVSAVIGTYISTKYNGMSTGPTIILILSIVALLSMLFGKKGIVQKTLMPKKGGEIND</sequence>
<feature type="transmembrane region" description="Helical" evidence="9">
    <location>
        <begin position="145"/>
        <end position="162"/>
    </location>
</feature>
<dbReference type="InterPro" id="IPR037294">
    <property type="entry name" value="ABC_BtuC-like"/>
</dbReference>
<organism evidence="10 11">
    <name type="scientific">Facklamia miroungae</name>
    <dbReference type="NCBI Taxonomy" id="120956"/>
    <lineage>
        <taxon>Bacteria</taxon>
        <taxon>Bacillati</taxon>
        <taxon>Bacillota</taxon>
        <taxon>Bacilli</taxon>
        <taxon>Lactobacillales</taxon>
        <taxon>Aerococcaceae</taxon>
        <taxon>Facklamia</taxon>
    </lineage>
</organism>
<accession>A0A1G7PDB6</accession>
<evidence type="ECO:0000256" key="9">
    <source>
        <dbReference type="SAM" id="Phobius"/>
    </source>
</evidence>
<evidence type="ECO:0000256" key="5">
    <source>
        <dbReference type="ARBA" id="ARBA00022692"/>
    </source>
</evidence>
<feature type="transmembrane region" description="Helical" evidence="9">
    <location>
        <begin position="259"/>
        <end position="275"/>
    </location>
</feature>
<name>A0A1G7PDB6_9LACT</name>
<dbReference type="RefSeq" id="WP_090288915.1">
    <property type="nucleotide sequence ID" value="NZ_FNCK01000001.1"/>
</dbReference>
<proteinExistence type="inferred from homology"/>
<feature type="transmembrane region" description="Helical" evidence="9">
    <location>
        <begin position="37"/>
        <end position="58"/>
    </location>
</feature>